<dbReference type="InterPro" id="IPR002298">
    <property type="entry name" value="DNA_polymerase_A"/>
</dbReference>
<dbReference type="CDD" id="cd08638">
    <property type="entry name" value="DNA_pol_A_theta"/>
    <property type="match status" value="1"/>
</dbReference>
<keyword evidence="4" id="KW-0548">Nucleotidyltransferase</keyword>
<dbReference type="RefSeq" id="XP_026284370.2">
    <property type="nucleotide sequence ID" value="XM_026428585.2"/>
</dbReference>
<dbReference type="AlphaFoldDB" id="A0A6J1SYE2"/>
<dbReference type="Gene3D" id="1.20.1060.10">
    <property type="entry name" value="Taq DNA Polymerase, Chain T, domain 4"/>
    <property type="match status" value="1"/>
</dbReference>
<keyword evidence="7" id="KW-0239">DNA-directed DNA polymerase</keyword>
<feature type="domain" description="DNA-directed DNA polymerase family A palm" evidence="12">
    <location>
        <begin position="960"/>
        <end position="1171"/>
    </location>
</feature>
<evidence type="ECO:0000256" key="8">
    <source>
        <dbReference type="ARBA" id="ARBA00023125"/>
    </source>
</evidence>
<evidence type="ECO:0000313" key="13">
    <source>
        <dbReference type="Proteomes" id="UP000504606"/>
    </source>
</evidence>
<evidence type="ECO:0000256" key="11">
    <source>
        <dbReference type="SAM" id="MobiDB-lite"/>
    </source>
</evidence>
<dbReference type="KEGG" id="foc:113210536"/>
<evidence type="ECO:0000256" key="5">
    <source>
        <dbReference type="ARBA" id="ARBA00022705"/>
    </source>
</evidence>
<feature type="compositionally biased region" description="Polar residues" evidence="11">
    <location>
        <begin position="456"/>
        <end position="467"/>
    </location>
</feature>
<keyword evidence="3" id="KW-0808">Transferase</keyword>
<protein>
    <recommendedName>
        <fullName evidence="2">DNA-directed DNA polymerase</fullName>
        <ecNumber evidence="2">2.7.7.7</ecNumber>
    </recommendedName>
</protein>
<evidence type="ECO:0000256" key="4">
    <source>
        <dbReference type="ARBA" id="ARBA00022695"/>
    </source>
</evidence>
<dbReference type="Gene3D" id="3.30.420.10">
    <property type="entry name" value="Ribonuclease H-like superfamily/Ribonuclease H"/>
    <property type="match status" value="1"/>
</dbReference>
<feature type="compositionally biased region" description="Basic and acidic residues" evidence="11">
    <location>
        <begin position="402"/>
        <end position="424"/>
    </location>
</feature>
<evidence type="ECO:0000256" key="1">
    <source>
        <dbReference type="ARBA" id="ARBA00007705"/>
    </source>
</evidence>
<evidence type="ECO:0000256" key="7">
    <source>
        <dbReference type="ARBA" id="ARBA00022932"/>
    </source>
</evidence>
<dbReference type="InterPro" id="IPR001098">
    <property type="entry name" value="DNA-dir_DNA_pol_A_palm_dom"/>
</dbReference>
<dbReference type="Gene3D" id="3.30.70.370">
    <property type="match status" value="1"/>
</dbReference>
<name>A0A6J1SYE2_FRAOC</name>
<dbReference type="Proteomes" id="UP000504606">
    <property type="component" value="Unplaced"/>
</dbReference>
<gene>
    <name evidence="14" type="primary">LOC113210536</name>
</gene>
<proteinExistence type="inferred from homology"/>
<feature type="region of interest" description="Disordered" evidence="11">
    <location>
        <begin position="252"/>
        <end position="283"/>
    </location>
</feature>
<sequence>MDIIWIRPAIKPVHPSEVEDLSDSALKLLRALELRFHQRHTGIFQRLSQANPYDQPRPMGPQLQTCSLSPVRFNSFSREVPSITPWSGGFNITPAAAQNDRFNHTDRSPPHAPYYTNMGSPLPKSQTCSKNLWNPSSPAHSRTGRESTWEELSDIFEEGNDDTLRRQSESFSTAVSPRIVNPSLLHSKSSSPMSVLNMSLTEQSSFLQTRSWPDPPLKRDEVIRLTKERRGAESIPKRDETCYVHTFSANNDITESGAKSNDEDGNSLYESFENRSFGSNDNHSVNLVQQKDLRTLSSNKFSPQKLDFQCSDYKSDTRFKENTELQSASSAAPNLLDRSHSSPLFDRSFSFEGELTQPIAHPSGNNDAAYSLTLPNYICSPDLFQDEGLSKHGSENKTNLNHSEEDERISKHHSEDRENLEHSTESILITPDKKVKKFLGNTFKRAIRSSCLSRMGSSEESFTLNREPQSEDVEREQPTLTLNEEENTDIETSLNTVVREENAQNVWNLPTIEGKPHQNQNTLHHLSETTMLKEKISKDPESTLFFPIFNTTNQTKRKHDAREETSMTGSQGSCRKKIKFTVPYKKQDSTGPVSTAKTIQELATKLSKQVGEKFEFEELTENLANEITQKITNNVSSLQEISITLLYKEGFCQLNRSKDCKTSHPDKVLLRFVWECDIQYISLSLLKTAWSSAFLKNLMSDKTRKICFEAQEIIQLFVDKFGLNATEVASQWLILDPLVGCWLLNSDEPPHSFKDVLNFLQLCEDSNGAVKLLCKLSQCAQVLYEKLTRFGLWKLFLHIEMRVTPILACMELHGIKVDKDKLRKMASLLKGRLEDIQKAAYKAAGRPFQLTSPQQLSTILYEDLKLDLKHNISVKETNKQHKSTSEAMLNKFKNLHPLPGIVLEFRGLHKLKSTYVDAVLGHLSGDSIFTTWDQISAATGRITSNEPNLQAIPKQPLMPDLDLRTAFVARDGFSFLAADFQHIELRVFAHLSTDAALISALSQKTDVFKILSKEWLQIADVDKVTVEDRDKTKRIVYALMYGAGPSKLTEFLHIDYNHASKILEKFSDAFPKMQDFTKNTIDLCRKQGYLATASGRRRSFPNIKSENFHLRTHSERQAVNFLIQGMAADLCKCAMVHTQRHLASVRVSQLHTTRLLLQIHDELLWEVPDSDLLHITDVLQEAMEGATLAVQSLSSFSVPLPVVMKTGKTWGEMHIAKTALLGPSQQQQP</sequence>
<dbReference type="PRINTS" id="PR00868">
    <property type="entry name" value="DNAPOLI"/>
</dbReference>
<dbReference type="Gene3D" id="1.10.150.20">
    <property type="entry name" value="5' to 3' exonuclease, C-terminal subdomain"/>
    <property type="match status" value="1"/>
</dbReference>
<dbReference type="SUPFAM" id="SSF56672">
    <property type="entry name" value="DNA/RNA polymerases"/>
    <property type="match status" value="1"/>
</dbReference>
<dbReference type="PANTHER" id="PTHR10133:SF27">
    <property type="entry name" value="DNA POLYMERASE NU"/>
    <property type="match status" value="1"/>
</dbReference>
<comment type="catalytic activity">
    <reaction evidence="10">
        <text>DNA(n) + a 2'-deoxyribonucleoside 5'-triphosphate = DNA(n+1) + diphosphate</text>
        <dbReference type="Rhea" id="RHEA:22508"/>
        <dbReference type="Rhea" id="RHEA-COMP:17339"/>
        <dbReference type="Rhea" id="RHEA-COMP:17340"/>
        <dbReference type="ChEBI" id="CHEBI:33019"/>
        <dbReference type="ChEBI" id="CHEBI:61560"/>
        <dbReference type="ChEBI" id="CHEBI:173112"/>
        <dbReference type="EC" id="2.7.7.7"/>
    </reaction>
</comment>
<keyword evidence="9" id="KW-0234">DNA repair</keyword>
<keyword evidence="5" id="KW-0235">DNA replication</keyword>
<dbReference type="OrthoDB" id="275278at2759"/>
<dbReference type="GO" id="GO:0006302">
    <property type="term" value="P:double-strand break repair"/>
    <property type="evidence" value="ECO:0007669"/>
    <property type="project" value="TreeGrafter"/>
</dbReference>
<dbReference type="GO" id="GO:0003887">
    <property type="term" value="F:DNA-directed DNA polymerase activity"/>
    <property type="evidence" value="ECO:0007669"/>
    <property type="project" value="UniProtKB-KW"/>
</dbReference>
<dbReference type="FunFam" id="1.20.1060.10:FF:000001">
    <property type="entry name" value="DNA polymerase I"/>
    <property type="match status" value="1"/>
</dbReference>
<keyword evidence="6" id="KW-0227">DNA damage</keyword>
<evidence type="ECO:0000256" key="10">
    <source>
        <dbReference type="ARBA" id="ARBA00049244"/>
    </source>
</evidence>
<keyword evidence="8" id="KW-0238">DNA-binding</keyword>
<evidence type="ECO:0000313" key="14">
    <source>
        <dbReference type="RefSeq" id="XP_026284370.2"/>
    </source>
</evidence>
<dbReference type="InterPro" id="IPR036397">
    <property type="entry name" value="RNaseH_sf"/>
</dbReference>
<dbReference type="GeneID" id="113210536"/>
<feature type="compositionally biased region" description="Polar residues" evidence="11">
    <location>
        <begin position="274"/>
        <end position="283"/>
    </location>
</feature>
<feature type="region of interest" description="Disordered" evidence="11">
    <location>
        <begin position="389"/>
        <end position="424"/>
    </location>
</feature>
<evidence type="ECO:0000259" key="12">
    <source>
        <dbReference type="SMART" id="SM00482"/>
    </source>
</evidence>
<feature type="region of interest" description="Disordered" evidence="11">
    <location>
        <begin position="456"/>
        <end position="478"/>
    </location>
</feature>
<evidence type="ECO:0000256" key="2">
    <source>
        <dbReference type="ARBA" id="ARBA00012417"/>
    </source>
</evidence>
<keyword evidence="13" id="KW-1185">Reference proteome</keyword>
<organism evidence="13 14">
    <name type="scientific">Frankliniella occidentalis</name>
    <name type="common">Western flower thrips</name>
    <name type="synonym">Euthrips occidentalis</name>
    <dbReference type="NCBI Taxonomy" id="133901"/>
    <lineage>
        <taxon>Eukaryota</taxon>
        <taxon>Metazoa</taxon>
        <taxon>Ecdysozoa</taxon>
        <taxon>Arthropoda</taxon>
        <taxon>Hexapoda</taxon>
        <taxon>Insecta</taxon>
        <taxon>Pterygota</taxon>
        <taxon>Neoptera</taxon>
        <taxon>Paraneoptera</taxon>
        <taxon>Thysanoptera</taxon>
        <taxon>Terebrantia</taxon>
        <taxon>Thripoidea</taxon>
        <taxon>Thripidae</taxon>
        <taxon>Frankliniella</taxon>
    </lineage>
</organism>
<dbReference type="Pfam" id="PF00476">
    <property type="entry name" value="DNA_pol_A"/>
    <property type="match status" value="1"/>
</dbReference>
<evidence type="ECO:0000256" key="6">
    <source>
        <dbReference type="ARBA" id="ARBA00022763"/>
    </source>
</evidence>
<dbReference type="EC" id="2.7.7.7" evidence="2"/>
<dbReference type="GO" id="GO:0003677">
    <property type="term" value="F:DNA binding"/>
    <property type="evidence" value="ECO:0007669"/>
    <property type="project" value="UniProtKB-KW"/>
</dbReference>
<comment type="similarity">
    <text evidence="1">Belongs to the DNA polymerase type-A family.</text>
</comment>
<dbReference type="InterPro" id="IPR043502">
    <property type="entry name" value="DNA/RNA_pol_sf"/>
</dbReference>
<accession>A0A6J1SYE2</accession>
<evidence type="ECO:0000256" key="3">
    <source>
        <dbReference type="ARBA" id="ARBA00022679"/>
    </source>
</evidence>
<dbReference type="SMART" id="SM00482">
    <property type="entry name" value="POLAc"/>
    <property type="match status" value="1"/>
</dbReference>
<dbReference type="GO" id="GO:0006261">
    <property type="term" value="P:DNA-templated DNA replication"/>
    <property type="evidence" value="ECO:0007669"/>
    <property type="project" value="InterPro"/>
</dbReference>
<dbReference type="FunFam" id="1.10.150.20:FF:000070">
    <property type="entry name" value="DNA polymerase I, putative"/>
    <property type="match status" value="1"/>
</dbReference>
<reference evidence="14" key="1">
    <citation type="submission" date="2025-08" db="UniProtKB">
        <authorList>
            <consortium name="RefSeq"/>
        </authorList>
    </citation>
    <scope>IDENTIFICATION</scope>
    <source>
        <tissue evidence="14">Whole organism</tissue>
    </source>
</reference>
<evidence type="ECO:0000256" key="9">
    <source>
        <dbReference type="ARBA" id="ARBA00023204"/>
    </source>
</evidence>
<dbReference type="PANTHER" id="PTHR10133">
    <property type="entry name" value="DNA POLYMERASE I"/>
    <property type="match status" value="1"/>
</dbReference>